<evidence type="ECO:0000256" key="1">
    <source>
        <dbReference type="SAM" id="MobiDB-lite"/>
    </source>
</evidence>
<gene>
    <name evidence="2" type="ORF">ACPOL_5435</name>
</gene>
<reference evidence="2 3" key="1">
    <citation type="journal article" date="2018" name="Front. Microbiol.">
        <title>Hydrolytic Capabilities as a Key to Environmental Success: Chitinolytic and Cellulolytic Acidobacteria From Acidic Sub-arctic Soils and Boreal Peatlands.</title>
        <authorList>
            <person name="Belova S.E."/>
            <person name="Ravin N.V."/>
            <person name="Pankratov T.A."/>
            <person name="Rakitin A.L."/>
            <person name="Ivanova A.A."/>
            <person name="Beletsky A.V."/>
            <person name="Mardanov A.V."/>
            <person name="Sinninghe Damste J.S."/>
            <person name="Dedysh S.N."/>
        </authorList>
    </citation>
    <scope>NUCLEOTIDE SEQUENCE [LARGE SCALE GENOMIC DNA]</scope>
    <source>
        <strain evidence="2 3">SBC82</strain>
    </source>
</reference>
<dbReference type="EMBL" id="CP030840">
    <property type="protein sequence ID" value="AXC14683.1"/>
    <property type="molecule type" value="Genomic_DNA"/>
</dbReference>
<sequence>MRLGPGQLAKRTGAVPLGEATTGSCPQQLEFQQGLDFRGGVAVDLAAEGHFFKIRACPDFRFHVVLLSNDDDGSRNIGYAGISAALL</sequence>
<evidence type="ECO:0000313" key="3">
    <source>
        <dbReference type="Proteomes" id="UP000253606"/>
    </source>
</evidence>
<evidence type="ECO:0000313" key="2">
    <source>
        <dbReference type="EMBL" id="AXC14683.1"/>
    </source>
</evidence>
<accession>A0A2Z5G614</accession>
<organism evidence="2 3">
    <name type="scientific">Acidisarcina polymorpha</name>
    <dbReference type="NCBI Taxonomy" id="2211140"/>
    <lineage>
        <taxon>Bacteria</taxon>
        <taxon>Pseudomonadati</taxon>
        <taxon>Acidobacteriota</taxon>
        <taxon>Terriglobia</taxon>
        <taxon>Terriglobales</taxon>
        <taxon>Acidobacteriaceae</taxon>
        <taxon>Acidisarcina</taxon>
    </lineage>
</organism>
<proteinExistence type="predicted"/>
<protein>
    <submittedName>
        <fullName evidence="2">Uncharacterized protein</fullName>
    </submittedName>
</protein>
<feature type="region of interest" description="Disordered" evidence="1">
    <location>
        <begin position="1"/>
        <end position="21"/>
    </location>
</feature>
<dbReference type="KEGG" id="abas:ACPOL_5435"/>
<keyword evidence="3" id="KW-1185">Reference proteome</keyword>
<name>A0A2Z5G614_9BACT</name>
<dbReference type="AlphaFoldDB" id="A0A2Z5G614"/>
<dbReference type="Proteomes" id="UP000253606">
    <property type="component" value="Chromosome"/>
</dbReference>